<comment type="caution">
    <text evidence="3">The sequence shown here is derived from an EMBL/GenBank/DDBJ whole genome shotgun (WGS) entry which is preliminary data.</text>
</comment>
<dbReference type="SMART" id="SM00966">
    <property type="entry name" value="SpoVT_AbrB"/>
    <property type="match status" value="1"/>
</dbReference>
<gene>
    <name evidence="3" type="ORF">GCM10007301_35090</name>
</gene>
<name>A0A917C4V5_9HYPH</name>
<protein>
    <recommendedName>
        <fullName evidence="2">SpoVT-AbrB domain-containing protein</fullName>
    </recommendedName>
</protein>
<dbReference type="InterPro" id="IPR037914">
    <property type="entry name" value="SpoVT-AbrB_sf"/>
</dbReference>
<keyword evidence="4" id="KW-1185">Reference proteome</keyword>
<dbReference type="NCBIfam" id="TIGR01439">
    <property type="entry name" value="lp_hng_hel_AbrB"/>
    <property type="match status" value="1"/>
</dbReference>
<evidence type="ECO:0000256" key="1">
    <source>
        <dbReference type="PROSITE-ProRule" id="PRU01076"/>
    </source>
</evidence>
<accession>A0A917C4V5</accession>
<evidence type="ECO:0000259" key="2">
    <source>
        <dbReference type="PROSITE" id="PS51740"/>
    </source>
</evidence>
<dbReference type="Proteomes" id="UP000606044">
    <property type="component" value="Unassembled WGS sequence"/>
</dbReference>
<evidence type="ECO:0000313" key="3">
    <source>
        <dbReference type="EMBL" id="GGF72281.1"/>
    </source>
</evidence>
<organism evidence="3 4">
    <name type="scientific">Azorhizobium oxalatiphilum</name>
    <dbReference type="NCBI Taxonomy" id="980631"/>
    <lineage>
        <taxon>Bacteria</taxon>
        <taxon>Pseudomonadati</taxon>
        <taxon>Pseudomonadota</taxon>
        <taxon>Alphaproteobacteria</taxon>
        <taxon>Hyphomicrobiales</taxon>
        <taxon>Xanthobacteraceae</taxon>
        <taxon>Azorhizobium</taxon>
    </lineage>
</organism>
<dbReference type="Gene3D" id="2.10.260.10">
    <property type="match status" value="1"/>
</dbReference>
<reference evidence="3" key="1">
    <citation type="journal article" date="2014" name="Int. J. Syst. Evol. Microbiol.">
        <title>Complete genome sequence of Corynebacterium casei LMG S-19264T (=DSM 44701T), isolated from a smear-ripened cheese.</title>
        <authorList>
            <consortium name="US DOE Joint Genome Institute (JGI-PGF)"/>
            <person name="Walter F."/>
            <person name="Albersmeier A."/>
            <person name="Kalinowski J."/>
            <person name="Ruckert C."/>
        </authorList>
    </citation>
    <scope>NUCLEOTIDE SEQUENCE</scope>
    <source>
        <strain evidence="3">CCM 7897</strain>
    </source>
</reference>
<dbReference type="Pfam" id="PF04014">
    <property type="entry name" value="MazE_antitoxin"/>
    <property type="match status" value="1"/>
</dbReference>
<reference evidence="3" key="2">
    <citation type="submission" date="2020-09" db="EMBL/GenBank/DDBJ databases">
        <authorList>
            <person name="Sun Q."/>
            <person name="Sedlacek I."/>
        </authorList>
    </citation>
    <scope>NUCLEOTIDE SEQUENCE</scope>
    <source>
        <strain evidence="3">CCM 7897</strain>
    </source>
</reference>
<keyword evidence="1" id="KW-0238">DNA-binding</keyword>
<dbReference type="SUPFAM" id="SSF89447">
    <property type="entry name" value="AbrB/MazE/MraZ-like"/>
    <property type="match status" value="1"/>
</dbReference>
<feature type="domain" description="SpoVT-AbrB" evidence="2">
    <location>
        <begin position="4"/>
        <end position="50"/>
    </location>
</feature>
<dbReference type="AlphaFoldDB" id="A0A917C4V5"/>
<dbReference type="RefSeq" id="WP_188580922.1">
    <property type="nucleotide sequence ID" value="NZ_BMCT01000005.1"/>
</dbReference>
<evidence type="ECO:0000313" key="4">
    <source>
        <dbReference type="Proteomes" id="UP000606044"/>
    </source>
</evidence>
<dbReference type="PROSITE" id="PS51740">
    <property type="entry name" value="SPOVT_ABRB"/>
    <property type="match status" value="1"/>
</dbReference>
<sequence length="94" mass="10151">MAHMGASTVTSKGQVTLPVALRDKFAIQAGDLVEFFEGYDGTLKMRIRARSAASIVGTLSHLRADPRYATDAEAIVEEVSARDARTRRGKGRTA</sequence>
<dbReference type="GO" id="GO:0003677">
    <property type="term" value="F:DNA binding"/>
    <property type="evidence" value="ECO:0007669"/>
    <property type="project" value="UniProtKB-UniRule"/>
</dbReference>
<proteinExistence type="predicted"/>
<dbReference type="InterPro" id="IPR007159">
    <property type="entry name" value="SpoVT-AbrB_dom"/>
</dbReference>
<dbReference type="EMBL" id="BMCT01000005">
    <property type="protein sequence ID" value="GGF72281.1"/>
    <property type="molecule type" value="Genomic_DNA"/>
</dbReference>